<comment type="caution">
    <text evidence="1">The sequence shown here is derived from an EMBL/GenBank/DDBJ whole genome shotgun (WGS) entry which is preliminary data.</text>
</comment>
<proteinExistence type="predicted"/>
<keyword evidence="2" id="KW-1185">Reference proteome</keyword>
<sequence>MTAAMVARSKRKLEYEIGEYVKILIPKIDRFGIKEYPDLDHIPSDYVSVREAARIQSTGMLTGTMGKCKGSCNTNKCRCKKSNVGCG</sequence>
<name>A0ABN7WXW2_GIGMA</name>
<reference evidence="1 2" key="1">
    <citation type="submission" date="2021-06" db="EMBL/GenBank/DDBJ databases">
        <authorList>
            <person name="Kallberg Y."/>
            <person name="Tangrot J."/>
            <person name="Rosling A."/>
        </authorList>
    </citation>
    <scope>NUCLEOTIDE SEQUENCE [LARGE SCALE GENOMIC DNA]</scope>
    <source>
        <strain evidence="1 2">120-4 pot B 10/14</strain>
    </source>
</reference>
<protein>
    <submittedName>
        <fullName evidence="1">8679_t:CDS:1</fullName>
    </submittedName>
</protein>
<gene>
    <name evidence="1" type="ORF">GMARGA_LOCUS36524</name>
</gene>
<accession>A0ABN7WXW2</accession>
<feature type="non-terminal residue" evidence="1">
    <location>
        <position position="87"/>
    </location>
</feature>
<dbReference type="EMBL" id="CAJVQB010072309">
    <property type="protein sequence ID" value="CAG8843403.1"/>
    <property type="molecule type" value="Genomic_DNA"/>
</dbReference>
<evidence type="ECO:0000313" key="1">
    <source>
        <dbReference type="EMBL" id="CAG8843403.1"/>
    </source>
</evidence>
<organism evidence="1 2">
    <name type="scientific">Gigaspora margarita</name>
    <dbReference type="NCBI Taxonomy" id="4874"/>
    <lineage>
        <taxon>Eukaryota</taxon>
        <taxon>Fungi</taxon>
        <taxon>Fungi incertae sedis</taxon>
        <taxon>Mucoromycota</taxon>
        <taxon>Glomeromycotina</taxon>
        <taxon>Glomeromycetes</taxon>
        <taxon>Diversisporales</taxon>
        <taxon>Gigasporaceae</taxon>
        <taxon>Gigaspora</taxon>
    </lineage>
</organism>
<evidence type="ECO:0000313" key="2">
    <source>
        <dbReference type="Proteomes" id="UP000789901"/>
    </source>
</evidence>
<dbReference type="Proteomes" id="UP000789901">
    <property type="component" value="Unassembled WGS sequence"/>
</dbReference>